<accession>A0AAV5HN82</accession>
<dbReference type="AlphaFoldDB" id="A0AAV5HN82"/>
<gene>
    <name evidence="2" type="ORF">SLEP1_g2458</name>
</gene>
<sequence length="691" mass="78924">MNGLTDFVWYKHPAKRLDDDDLVLIISDESIEDMFQLLMFNGYIDMYVEHESQIQRHMTKGGPSHENNGSLNDAVMVGETVACNVDCHTYRVEVDLGDKNALGSITQECQIIVEHNRNSGDADGRIEDVVSGDEYIDVPWLIDNEDEEWQFARNLYKDTLKLYADIVGIEGALVDPSEAYVEEGVSDSIDSDDEVSFVTTSDDNEVKEARRRRSLHKVFDESTIIPQFEIGMIFLSKKQLKMQFLHNLFICEKRQCVKKNDKKRVKVVCVDKRCNWVLLLSLDGRIRSWMTKTYRDEHTCSYSLNNRRVRSRTIARHFNKTRGISATIATQINIQQSIKEELHLEITMSRARTAKQLIIKEFEGNCEKEYKRLYDYRLELLKKNPNSIVAIDARRPTLDSKPIFLRFYVCFAALREGFIAGCRPIIDPDGAFLKGPCKGQLLAAIRRDANNQMYSVAWAIVKSESTSTWTWFLEYLNSDLKIGDGQYFTFIFYQQKVEESLSNAQNQVPESVQQPHAITTVEESSTHVQNQVLEPVQQLAATDIQVSESIQQHAFPTVAIVVAIQVQETVQQLALQVPMDVQVPKKVSQNSDQPNLNVEQPIQVITRKTVMVPKRLTKEFRVTCRSRVRVPSAVADDPGMNNFLNITENVAVKRCARLRAIKQSRLDQMETANWGSLLQAISERSDGNACD</sequence>
<dbReference type="InterPro" id="IPR018289">
    <property type="entry name" value="MULE_transposase_dom"/>
</dbReference>
<dbReference type="PANTHER" id="PTHR31973:SF187">
    <property type="entry name" value="MUTATOR TRANSPOSASE MUDRA PROTEIN"/>
    <property type="match status" value="1"/>
</dbReference>
<dbReference type="PANTHER" id="PTHR31973">
    <property type="entry name" value="POLYPROTEIN, PUTATIVE-RELATED"/>
    <property type="match status" value="1"/>
</dbReference>
<organism evidence="2 3">
    <name type="scientific">Rubroshorea leprosula</name>
    <dbReference type="NCBI Taxonomy" id="152421"/>
    <lineage>
        <taxon>Eukaryota</taxon>
        <taxon>Viridiplantae</taxon>
        <taxon>Streptophyta</taxon>
        <taxon>Embryophyta</taxon>
        <taxon>Tracheophyta</taxon>
        <taxon>Spermatophyta</taxon>
        <taxon>Magnoliopsida</taxon>
        <taxon>eudicotyledons</taxon>
        <taxon>Gunneridae</taxon>
        <taxon>Pentapetalae</taxon>
        <taxon>rosids</taxon>
        <taxon>malvids</taxon>
        <taxon>Malvales</taxon>
        <taxon>Dipterocarpaceae</taxon>
        <taxon>Rubroshorea</taxon>
    </lineage>
</organism>
<evidence type="ECO:0000313" key="3">
    <source>
        <dbReference type="Proteomes" id="UP001054252"/>
    </source>
</evidence>
<feature type="domain" description="MULE transposase" evidence="1">
    <location>
        <begin position="429"/>
        <end position="513"/>
    </location>
</feature>
<dbReference type="EMBL" id="BPVZ01000002">
    <property type="protein sequence ID" value="GKU88160.1"/>
    <property type="molecule type" value="Genomic_DNA"/>
</dbReference>
<dbReference type="Proteomes" id="UP001054252">
    <property type="component" value="Unassembled WGS sequence"/>
</dbReference>
<name>A0AAV5HN82_9ROSI</name>
<reference evidence="2 3" key="1">
    <citation type="journal article" date="2021" name="Commun. Biol.">
        <title>The genome of Shorea leprosula (Dipterocarpaceae) highlights the ecological relevance of drought in aseasonal tropical rainforests.</title>
        <authorList>
            <person name="Ng K.K.S."/>
            <person name="Kobayashi M.J."/>
            <person name="Fawcett J.A."/>
            <person name="Hatakeyama M."/>
            <person name="Paape T."/>
            <person name="Ng C.H."/>
            <person name="Ang C.C."/>
            <person name="Tnah L.H."/>
            <person name="Lee C.T."/>
            <person name="Nishiyama T."/>
            <person name="Sese J."/>
            <person name="O'Brien M.J."/>
            <person name="Copetti D."/>
            <person name="Mohd Noor M.I."/>
            <person name="Ong R.C."/>
            <person name="Putra M."/>
            <person name="Sireger I.Z."/>
            <person name="Indrioko S."/>
            <person name="Kosugi Y."/>
            <person name="Izuno A."/>
            <person name="Isagi Y."/>
            <person name="Lee S.L."/>
            <person name="Shimizu K.K."/>
        </authorList>
    </citation>
    <scope>NUCLEOTIDE SEQUENCE [LARGE SCALE GENOMIC DNA]</scope>
    <source>
        <strain evidence="2">214</strain>
    </source>
</reference>
<evidence type="ECO:0000313" key="2">
    <source>
        <dbReference type="EMBL" id="GKU88160.1"/>
    </source>
</evidence>
<comment type="caution">
    <text evidence="2">The sequence shown here is derived from an EMBL/GenBank/DDBJ whole genome shotgun (WGS) entry which is preliminary data.</text>
</comment>
<proteinExistence type="predicted"/>
<keyword evidence="3" id="KW-1185">Reference proteome</keyword>
<dbReference type="Pfam" id="PF10551">
    <property type="entry name" value="MULE"/>
    <property type="match status" value="1"/>
</dbReference>
<evidence type="ECO:0000259" key="1">
    <source>
        <dbReference type="Pfam" id="PF10551"/>
    </source>
</evidence>
<protein>
    <recommendedName>
        <fullName evidence="1">MULE transposase domain-containing protein</fullName>
    </recommendedName>
</protein>